<feature type="domain" description="Nitroreductase" evidence="1">
    <location>
        <begin position="60"/>
        <end position="247"/>
    </location>
</feature>
<dbReference type="Gene3D" id="3.40.109.10">
    <property type="entry name" value="NADH Oxidase"/>
    <property type="match status" value="1"/>
</dbReference>
<evidence type="ECO:0000313" key="3">
    <source>
        <dbReference type="Proteomes" id="UP000271003"/>
    </source>
</evidence>
<dbReference type="AlphaFoldDB" id="A0A2Z6IBJ4"/>
<dbReference type="PANTHER" id="PTHR43745:SF2">
    <property type="entry name" value="NITROREDUCTASE MJ1384-RELATED"/>
    <property type="match status" value="1"/>
</dbReference>
<gene>
    <name evidence="2" type="ORF">SUTMEG_16850</name>
</gene>
<dbReference type="SUPFAM" id="SSF55469">
    <property type="entry name" value="FMN-dependent nitroreductase-like"/>
    <property type="match status" value="1"/>
</dbReference>
<dbReference type="KEGG" id="sutt:SUTMEG_16850"/>
<reference evidence="2 3" key="1">
    <citation type="journal article" date="2018" name="Int. J. Syst. Evol. Microbiol.">
        <title>Mesosutterella multiformis gen. nov., sp. nov., a member of the family Sutterellaceae and Sutterella megalosphaeroides sp. nov., isolated from human faeces.</title>
        <authorList>
            <person name="Sakamoto M."/>
            <person name="Ikeyama N."/>
            <person name="Kunihiro T."/>
            <person name="Iino T."/>
            <person name="Yuki M."/>
            <person name="Ohkuma M."/>
        </authorList>
    </citation>
    <scope>NUCLEOTIDE SEQUENCE [LARGE SCALE GENOMIC DNA]</scope>
    <source>
        <strain evidence="2 3">6FBBBH3</strain>
    </source>
</reference>
<evidence type="ECO:0000313" key="2">
    <source>
        <dbReference type="EMBL" id="BBF23794.1"/>
    </source>
</evidence>
<dbReference type="Proteomes" id="UP000271003">
    <property type="component" value="Chromosome"/>
</dbReference>
<protein>
    <submittedName>
        <fullName evidence="2">Nitroreductase</fullName>
    </submittedName>
</protein>
<dbReference type="Pfam" id="PF00881">
    <property type="entry name" value="Nitroreductase"/>
    <property type="match status" value="1"/>
</dbReference>
<keyword evidence="3" id="KW-1185">Reference proteome</keyword>
<sequence>MPFDKVIQSISSLREEISGEFDVLLKEMSARFGMKPDPDEIFRPLPEPQGLSISLMQALEARRSERSFSNEPLSDQDLSNILFAADGINRKNGRRTTPSALDWQDTEIYVLKANGIWRWVPERRGLIFCAREDIRGRTCYAQPTVARAPVQLVYVSNRSKTRSTFTDLAEKVFTKISRDVWTEEKIDEMRVRATHINAGAKIEAVYLAAAAMDMACVSRTGFPTDELERLLHLTEDETIVACQSLGYRPKSILDHIR</sequence>
<dbReference type="EMBL" id="AP018786">
    <property type="protein sequence ID" value="BBF23794.1"/>
    <property type="molecule type" value="Genomic_DNA"/>
</dbReference>
<evidence type="ECO:0000259" key="1">
    <source>
        <dbReference type="Pfam" id="PF00881"/>
    </source>
</evidence>
<proteinExistence type="predicted"/>
<dbReference type="RefSeq" id="WP_120177361.1">
    <property type="nucleotide sequence ID" value="NZ_AP018786.1"/>
</dbReference>
<name>A0A2Z6IBJ4_9BURK</name>
<dbReference type="GO" id="GO:0016491">
    <property type="term" value="F:oxidoreductase activity"/>
    <property type="evidence" value="ECO:0007669"/>
    <property type="project" value="InterPro"/>
</dbReference>
<dbReference type="OrthoDB" id="9802775at2"/>
<dbReference type="InterPro" id="IPR052544">
    <property type="entry name" value="Bacteriocin_Proc_Enz"/>
</dbReference>
<dbReference type="InterPro" id="IPR029479">
    <property type="entry name" value="Nitroreductase"/>
</dbReference>
<dbReference type="InterPro" id="IPR000415">
    <property type="entry name" value="Nitroreductase-like"/>
</dbReference>
<organism evidence="2 3">
    <name type="scientific">Sutterella megalosphaeroides</name>
    <dbReference type="NCBI Taxonomy" id="2494234"/>
    <lineage>
        <taxon>Bacteria</taxon>
        <taxon>Pseudomonadati</taxon>
        <taxon>Pseudomonadota</taxon>
        <taxon>Betaproteobacteria</taxon>
        <taxon>Burkholderiales</taxon>
        <taxon>Sutterellaceae</taxon>
        <taxon>Sutterella</taxon>
    </lineage>
</organism>
<dbReference type="PANTHER" id="PTHR43745">
    <property type="entry name" value="NITROREDUCTASE MJ1384-RELATED"/>
    <property type="match status" value="1"/>
</dbReference>
<accession>A0A2Z6IBJ4</accession>